<dbReference type="GO" id="GO:0031016">
    <property type="term" value="P:pancreas development"/>
    <property type="evidence" value="ECO:0007669"/>
    <property type="project" value="InterPro"/>
</dbReference>
<feature type="domain" description="HNF-p1" evidence="13">
    <location>
        <begin position="13"/>
        <end position="44"/>
    </location>
</feature>
<dbReference type="SUPFAM" id="SSF46689">
    <property type="entry name" value="Homeodomain-like"/>
    <property type="match status" value="1"/>
</dbReference>
<evidence type="ECO:0000256" key="4">
    <source>
        <dbReference type="ARBA" id="ARBA00023125"/>
    </source>
</evidence>
<dbReference type="FunFam" id="1.10.260.40:FF:000009">
    <property type="entry name" value="Hepatocyte nuclear factor 1-beta"/>
    <property type="match status" value="1"/>
</dbReference>
<comment type="subcellular location">
    <subcellularLocation>
        <location evidence="1 9">Nucleus</location>
    </subcellularLocation>
</comment>
<dbReference type="GO" id="GO:0030073">
    <property type="term" value="P:insulin secretion"/>
    <property type="evidence" value="ECO:0007669"/>
    <property type="project" value="InterPro"/>
</dbReference>
<feature type="region of interest" description="Disordered" evidence="10">
    <location>
        <begin position="47"/>
        <end position="75"/>
    </location>
</feature>
<evidence type="ECO:0000256" key="10">
    <source>
        <dbReference type="SAM" id="MobiDB-lite"/>
    </source>
</evidence>
<keyword evidence="6" id="KW-0010">Activator</keyword>
<dbReference type="GO" id="GO:0045893">
    <property type="term" value="P:positive regulation of DNA-templated transcription"/>
    <property type="evidence" value="ECO:0007669"/>
    <property type="project" value="InterPro"/>
</dbReference>
<accession>A0A3Q0SKQ4</accession>
<dbReference type="Gene3D" id="1.10.260.40">
    <property type="entry name" value="lambda repressor-like DNA-binding domains"/>
    <property type="match status" value="1"/>
</dbReference>
<keyword evidence="3" id="KW-0805">Transcription regulation</keyword>
<dbReference type="InterPro" id="IPR006898">
    <property type="entry name" value="HNF1a_C"/>
</dbReference>
<comment type="similarity">
    <text evidence="2">Belongs to the HNF1 homeobox family.</text>
</comment>
<evidence type="ECO:0000256" key="7">
    <source>
        <dbReference type="ARBA" id="ARBA00023163"/>
    </source>
</evidence>
<feature type="DNA-binding region" description="Homeobox" evidence="9">
    <location>
        <begin position="188"/>
        <end position="268"/>
    </location>
</feature>
<dbReference type="InterPro" id="IPR044866">
    <property type="entry name" value="HNF_P1"/>
</dbReference>
<feature type="compositionally biased region" description="Basic and acidic residues" evidence="10">
    <location>
        <begin position="47"/>
        <end position="62"/>
    </location>
</feature>
<dbReference type="SUPFAM" id="SSF47413">
    <property type="entry name" value="lambda repressor-like DNA-binding domains"/>
    <property type="match status" value="1"/>
</dbReference>
<keyword evidence="4 9" id="KW-0238">DNA-binding</keyword>
<dbReference type="InterPro" id="IPR039066">
    <property type="entry name" value="HNF-1"/>
</dbReference>
<proteinExistence type="inferred from homology"/>
<dbReference type="Pfam" id="PF04813">
    <property type="entry name" value="HNF-1A_C"/>
    <property type="match status" value="1"/>
</dbReference>
<feature type="domain" description="POU-specific atypical" evidence="12">
    <location>
        <begin position="78"/>
        <end position="173"/>
    </location>
</feature>
<keyword evidence="5 9" id="KW-0371">Homeobox</keyword>
<keyword evidence="15" id="KW-1185">Reference proteome</keyword>
<feature type="region of interest" description="Disordered" evidence="10">
    <location>
        <begin position="497"/>
        <end position="564"/>
    </location>
</feature>
<evidence type="ECO:0000256" key="9">
    <source>
        <dbReference type="PROSITE-ProRule" id="PRU00108"/>
    </source>
</evidence>
<feature type="domain" description="Homeobox" evidence="11">
    <location>
        <begin position="186"/>
        <end position="267"/>
    </location>
</feature>
<dbReference type="Ensembl" id="ENSACIT00000024169.1">
    <property type="protein sequence ID" value="ENSACIP00000023552.1"/>
    <property type="gene ID" value="ENSACIG00000018230.1"/>
</dbReference>
<evidence type="ECO:0000259" key="12">
    <source>
        <dbReference type="PROSITE" id="PS51936"/>
    </source>
</evidence>
<evidence type="ECO:0000256" key="6">
    <source>
        <dbReference type="ARBA" id="ARBA00023159"/>
    </source>
</evidence>
<name>A0A3Q0SKQ4_AMPCI</name>
<dbReference type="PANTHER" id="PTHR11568">
    <property type="entry name" value="HEPATOCYTE NUCLEAR FACTOR 1"/>
    <property type="match status" value="1"/>
</dbReference>
<dbReference type="PROSITE" id="PS50071">
    <property type="entry name" value="HOMEOBOX_2"/>
    <property type="match status" value="1"/>
</dbReference>
<dbReference type="STRING" id="61819.ENSACIP00000023552"/>
<dbReference type="PROSITE" id="PS51937">
    <property type="entry name" value="HNF_P1"/>
    <property type="match status" value="1"/>
</dbReference>
<dbReference type="PANTHER" id="PTHR11568:SF4">
    <property type="entry name" value="HEPATOCYTE NUCLEAR FACTOR 1-ALPHA"/>
    <property type="match status" value="1"/>
</dbReference>
<feature type="compositionally biased region" description="Polar residues" evidence="10">
    <location>
        <begin position="512"/>
        <end position="552"/>
    </location>
</feature>
<dbReference type="FunFam" id="1.10.10.60:FF:000043">
    <property type="entry name" value="Hepatocyte nuclear factor 1-beta"/>
    <property type="match status" value="1"/>
</dbReference>
<dbReference type="GO" id="GO:0034672">
    <property type="term" value="P:anterior/posterior pattern specification involved in pronephros development"/>
    <property type="evidence" value="ECO:0007669"/>
    <property type="project" value="UniProtKB-ARBA"/>
</dbReference>
<dbReference type="Pfam" id="PF04812">
    <property type="entry name" value="HNF-1B_C"/>
    <property type="match status" value="2"/>
</dbReference>
<evidence type="ECO:0000256" key="1">
    <source>
        <dbReference type="ARBA" id="ARBA00004123"/>
    </source>
</evidence>
<dbReference type="Gene3D" id="1.10.10.60">
    <property type="entry name" value="Homeodomain-like"/>
    <property type="match status" value="1"/>
</dbReference>
<evidence type="ECO:0000256" key="2">
    <source>
        <dbReference type="ARBA" id="ARBA00009966"/>
    </source>
</evidence>
<dbReference type="GO" id="GO:0001889">
    <property type="term" value="P:liver development"/>
    <property type="evidence" value="ECO:0007669"/>
    <property type="project" value="InterPro"/>
</dbReference>
<keyword evidence="8 9" id="KW-0539">Nucleus</keyword>
<evidence type="ECO:0000313" key="15">
    <source>
        <dbReference type="Proteomes" id="UP000261340"/>
    </source>
</evidence>
<organism evidence="14 15">
    <name type="scientific">Amphilophus citrinellus</name>
    <name type="common">Midas cichlid</name>
    <name type="synonym">Cichlasoma citrinellum</name>
    <dbReference type="NCBI Taxonomy" id="61819"/>
    <lineage>
        <taxon>Eukaryota</taxon>
        <taxon>Metazoa</taxon>
        <taxon>Chordata</taxon>
        <taxon>Craniata</taxon>
        <taxon>Vertebrata</taxon>
        <taxon>Euteleostomi</taxon>
        <taxon>Actinopterygii</taxon>
        <taxon>Neopterygii</taxon>
        <taxon>Teleostei</taxon>
        <taxon>Neoteleostei</taxon>
        <taxon>Acanthomorphata</taxon>
        <taxon>Ovalentaria</taxon>
        <taxon>Cichlomorphae</taxon>
        <taxon>Cichliformes</taxon>
        <taxon>Cichlidae</taxon>
        <taxon>New World cichlids</taxon>
        <taxon>Cichlasomatinae</taxon>
        <taxon>Heroini</taxon>
        <taxon>Amphilophus</taxon>
    </lineage>
</organism>
<evidence type="ECO:0000313" key="14">
    <source>
        <dbReference type="Ensembl" id="ENSACIP00000023552.1"/>
    </source>
</evidence>
<dbReference type="SMART" id="SM00389">
    <property type="entry name" value="HOX"/>
    <property type="match status" value="1"/>
</dbReference>
<feature type="region of interest" description="Disordered" evidence="10">
    <location>
        <begin position="275"/>
        <end position="299"/>
    </location>
</feature>
<protein>
    <submittedName>
        <fullName evidence="14">HNF1 homeobox a</fullName>
    </submittedName>
</protein>
<dbReference type="InterPro" id="IPR010982">
    <property type="entry name" value="Lambda_DNA-bd_dom_sf"/>
</dbReference>
<dbReference type="InterPro" id="IPR001356">
    <property type="entry name" value="HD"/>
</dbReference>
<dbReference type="AlphaFoldDB" id="A0A3Q0SKQ4"/>
<dbReference type="GO" id="GO:0000981">
    <property type="term" value="F:DNA-binding transcription factor activity, RNA polymerase II-specific"/>
    <property type="evidence" value="ECO:0007669"/>
    <property type="project" value="TreeGrafter"/>
</dbReference>
<dbReference type="GO" id="GO:0005634">
    <property type="term" value="C:nucleus"/>
    <property type="evidence" value="ECO:0007669"/>
    <property type="project" value="UniProtKB-SubCell"/>
</dbReference>
<evidence type="ECO:0000259" key="11">
    <source>
        <dbReference type="PROSITE" id="PS50071"/>
    </source>
</evidence>
<keyword evidence="7" id="KW-0804">Transcription</keyword>
<dbReference type="GO" id="GO:0000978">
    <property type="term" value="F:RNA polymerase II cis-regulatory region sequence-specific DNA binding"/>
    <property type="evidence" value="ECO:0007669"/>
    <property type="project" value="TreeGrafter"/>
</dbReference>
<dbReference type="OMA" id="EPCPDIP"/>
<dbReference type="Proteomes" id="UP000261340">
    <property type="component" value="Unplaced"/>
</dbReference>
<sequence length="564" mass="62224">MEGEERAEAAKSGPKRVTALQEHLIWALLESGLSREVLIQAMGELERNRASAGNEKGERGDGESSEEGEMDFPPPIFRDLEKLPPEEASKLRAEVEHLLHEDPWHVAKMVKSYMQQHNLPQREVVESTGLNQSHLSQHLNKGTPMKNQKRAALYSWYVKKQCEISQQFTNAKHGLQTAEDQGEDTKKGRRNRFKWGPASLQILFHAYERQKNPSKEEREGLVEECNRAECLQRGVSPSQLAGLGSNLVTEVRVYNWFANRRKEEAFRHKLALDTPFGSQTASSSNPNLPPSPEHGVKYSQQISCDTVSSARGSGGERAGRLMVSPVQLEPSHTLLETHNPKLVSSGGPLPPVSTLTSLHSLSASPASSQSLIMASVPSVMSLGESSLLIGKIDTFFFFLVISINILRPISMRFHRFSLHTTSDSNITAASESHGCQSIHGNHGTAAMSQFIHLLVISVYSKSDSPQYHAPSLLSQAMVITESSSLASLTAVRQILTTDPEEQEDTPLREDSLNLQPHSPAPVSSESLELYPSSQRTESHQSHLLSPSPTEISSYIPPQMVSTAQ</sequence>
<dbReference type="GeneTree" id="ENSGT00940000153818"/>
<dbReference type="InterPro" id="IPR009057">
    <property type="entry name" value="Homeodomain-like_sf"/>
</dbReference>
<reference evidence="14" key="2">
    <citation type="submission" date="2025-09" db="UniProtKB">
        <authorList>
            <consortium name="Ensembl"/>
        </authorList>
    </citation>
    <scope>IDENTIFICATION</scope>
</reference>
<dbReference type="InterPro" id="IPR006899">
    <property type="entry name" value="HNF-1_N"/>
</dbReference>
<dbReference type="PROSITE" id="PS51936">
    <property type="entry name" value="POU_4"/>
    <property type="match status" value="1"/>
</dbReference>
<evidence type="ECO:0000256" key="8">
    <source>
        <dbReference type="ARBA" id="ARBA00023242"/>
    </source>
</evidence>
<evidence type="ECO:0000256" key="3">
    <source>
        <dbReference type="ARBA" id="ARBA00023015"/>
    </source>
</evidence>
<dbReference type="Pfam" id="PF04814">
    <property type="entry name" value="HNF-1_N"/>
    <property type="match status" value="1"/>
</dbReference>
<dbReference type="CDD" id="cd00086">
    <property type="entry name" value="homeodomain"/>
    <property type="match status" value="1"/>
</dbReference>
<dbReference type="InterPro" id="IPR006897">
    <property type="entry name" value="HNF1b_C"/>
</dbReference>
<dbReference type="InterPro" id="IPR044869">
    <property type="entry name" value="HNF-1_POU"/>
</dbReference>
<reference evidence="14" key="1">
    <citation type="submission" date="2025-08" db="UniProtKB">
        <authorList>
            <consortium name="Ensembl"/>
        </authorList>
    </citation>
    <scope>IDENTIFICATION</scope>
</reference>
<evidence type="ECO:0000259" key="13">
    <source>
        <dbReference type="PROSITE" id="PS51937"/>
    </source>
</evidence>
<evidence type="ECO:0000256" key="5">
    <source>
        <dbReference type="ARBA" id="ARBA00023155"/>
    </source>
</evidence>